<sequence>PIKCHPSVLPVSCVISTAASQCHQSVLDKVTSATISDHHCCISVQHHQCLLINAHQCCLISATTSVQPISAAYLCHHISAHHAHQCTSMPHISAHLSCLSVLPSSAHQ</sequence>
<comment type="caution">
    <text evidence="1">The sequence shown here is derived from an EMBL/GenBank/DDBJ whole genome shotgun (WGS) entry which is preliminary data.</text>
</comment>
<organism evidence="1 2">
    <name type="scientific">Staurois parvus</name>
    <dbReference type="NCBI Taxonomy" id="386267"/>
    <lineage>
        <taxon>Eukaryota</taxon>
        <taxon>Metazoa</taxon>
        <taxon>Chordata</taxon>
        <taxon>Craniata</taxon>
        <taxon>Vertebrata</taxon>
        <taxon>Euteleostomi</taxon>
        <taxon>Amphibia</taxon>
        <taxon>Batrachia</taxon>
        <taxon>Anura</taxon>
        <taxon>Neobatrachia</taxon>
        <taxon>Ranoidea</taxon>
        <taxon>Ranidae</taxon>
        <taxon>Staurois</taxon>
    </lineage>
</organism>
<dbReference type="EMBL" id="CATNWA010006636">
    <property type="protein sequence ID" value="CAI9552525.1"/>
    <property type="molecule type" value="Genomic_DNA"/>
</dbReference>
<proteinExistence type="predicted"/>
<keyword evidence="2" id="KW-1185">Reference proteome</keyword>
<protein>
    <submittedName>
        <fullName evidence="1">Uncharacterized protein</fullName>
    </submittedName>
</protein>
<accession>A0ABN9BYJ2</accession>
<evidence type="ECO:0000313" key="2">
    <source>
        <dbReference type="Proteomes" id="UP001162483"/>
    </source>
</evidence>
<reference evidence="1" key="1">
    <citation type="submission" date="2023-05" db="EMBL/GenBank/DDBJ databases">
        <authorList>
            <person name="Stuckert A."/>
        </authorList>
    </citation>
    <scope>NUCLEOTIDE SEQUENCE</scope>
</reference>
<gene>
    <name evidence="1" type="ORF">SPARVUS_LOCUS3896437</name>
</gene>
<name>A0ABN9BYJ2_9NEOB</name>
<feature type="non-terminal residue" evidence="1">
    <location>
        <position position="1"/>
    </location>
</feature>
<evidence type="ECO:0000313" key="1">
    <source>
        <dbReference type="EMBL" id="CAI9552525.1"/>
    </source>
</evidence>
<dbReference type="Proteomes" id="UP001162483">
    <property type="component" value="Unassembled WGS sequence"/>
</dbReference>